<dbReference type="NCBIfam" id="NF008385">
    <property type="entry name" value="PRK11180.1"/>
    <property type="match status" value="1"/>
</dbReference>
<dbReference type="Pfam" id="PF00849">
    <property type="entry name" value="PseudoU_synth_2"/>
    <property type="match status" value="1"/>
</dbReference>
<comment type="catalytic activity">
    <reaction evidence="5">
        <text>a uridine in RNA = a pseudouridine in RNA</text>
        <dbReference type="Rhea" id="RHEA:48348"/>
        <dbReference type="Rhea" id="RHEA-COMP:12068"/>
        <dbReference type="Rhea" id="RHEA-COMP:12069"/>
        <dbReference type="ChEBI" id="CHEBI:65314"/>
        <dbReference type="ChEBI" id="CHEBI:65315"/>
    </reaction>
</comment>
<reference evidence="7 8" key="1">
    <citation type="journal article" date="2020" name="Microorganisms">
        <title>Osmotic Adaptation and Compatible Solute Biosynthesis of Phototrophic Bacteria as Revealed from Genome Analyses.</title>
        <authorList>
            <person name="Imhoff J.F."/>
            <person name="Rahn T."/>
            <person name="Kunzel S."/>
            <person name="Keller A."/>
            <person name="Neulinger S.C."/>
        </authorList>
    </citation>
    <scope>NUCLEOTIDE SEQUENCE [LARGE SCALE GENOMIC DNA]</scope>
    <source>
        <strain evidence="7 8">DSM 6210</strain>
    </source>
</reference>
<protein>
    <recommendedName>
        <fullName evidence="5">Pseudouridine synthase</fullName>
        <ecNumber evidence="5">5.4.99.-</ecNumber>
    </recommendedName>
</protein>
<dbReference type="SUPFAM" id="SSF55174">
    <property type="entry name" value="Alpha-L RNA-binding motif"/>
    <property type="match status" value="1"/>
</dbReference>
<keyword evidence="4" id="KW-0694">RNA-binding</keyword>
<comment type="catalytic activity">
    <reaction evidence="3">
        <text>uridine(1911/1915/1917) in 23S rRNA = pseudouridine(1911/1915/1917) in 23S rRNA</text>
        <dbReference type="Rhea" id="RHEA:42524"/>
        <dbReference type="Rhea" id="RHEA-COMP:10097"/>
        <dbReference type="Rhea" id="RHEA-COMP:10098"/>
        <dbReference type="ChEBI" id="CHEBI:65314"/>
        <dbReference type="ChEBI" id="CHEBI:65315"/>
        <dbReference type="EC" id="5.4.99.23"/>
    </reaction>
</comment>
<dbReference type="PROSITE" id="PS01129">
    <property type="entry name" value="PSI_RLU"/>
    <property type="match status" value="1"/>
</dbReference>
<name>A0ABS1CK61_9GAMM</name>
<dbReference type="EC" id="5.4.99.-" evidence="5"/>
<comment type="caution">
    <text evidence="7">The sequence shown here is derived from an EMBL/GenBank/DDBJ whole genome shotgun (WGS) entry which is preliminary data.</text>
</comment>
<dbReference type="InterPro" id="IPR006145">
    <property type="entry name" value="PsdUridine_synth_RsuA/RluA"/>
</dbReference>
<dbReference type="EMBL" id="NRRV01000044">
    <property type="protein sequence ID" value="MBK1632314.1"/>
    <property type="molecule type" value="Genomic_DNA"/>
</dbReference>
<evidence type="ECO:0000313" key="8">
    <source>
        <dbReference type="Proteomes" id="UP000748752"/>
    </source>
</evidence>
<dbReference type="Proteomes" id="UP000748752">
    <property type="component" value="Unassembled WGS sequence"/>
</dbReference>
<comment type="function">
    <text evidence="5">Responsible for synthesis of pseudouridine from uracil.</text>
</comment>
<dbReference type="InterPro" id="IPR002942">
    <property type="entry name" value="S4_RNA-bd"/>
</dbReference>
<gene>
    <name evidence="7" type="ORF">CKO31_16530</name>
</gene>
<evidence type="ECO:0000256" key="4">
    <source>
        <dbReference type="PROSITE-ProRule" id="PRU00182"/>
    </source>
</evidence>
<proteinExistence type="inferred from homology"/>
<dbReference type="SUPFAM" id="SSF55120">
    <property type="entry name" value="Pseudouridine synthase"/>
    <property type="match status" value="1"/>
</dbReference>
<sequence length="326" mass="34974">MLAGAAPGGGERIEQWLDIDSADAGRRLDQVLARLLPDFSRARIQEWIDAGMVRLDGRATKRRARLAGGERVHVRAWLAARESYDPEPMDLAVVHEDAHLMVLDKPAGLVVHPAAGNWSGTLLNGLLHHAPALAALPRCGIVHRLDKDTSGLLVVAKTPAAHKSLVEQLRARTVSREYRALVVGSLAAGGRVDAPVGRHPVRRTAMAVTAGGKRAVTDYRVLARYPGHTLLGLRLHTGRTHQIRVHMAHLGYPLVGDPLYGNGRAAGAGLPAAAATAVRAFPRQALHAIRLGLAHPHDGASMHWEVPMAPDLGALLAALEALHERR</sequence>
<dbReference type="InterPro" id="IPR050188">
    <property type="entry name" value="RluA_PseudoU_synthase"/>
</dbReference>
<evidence type="ECO:0000256" key="1">
    <source>
        <dbReference type="ARBA" id="ARBA00010876"/>
    </source>
</evidence>
<feature type="domain" description="RNA-binding S4" evidence="6">
    <location>
        <begin position="26"/>
        <end position="83"/>
    </location>
</feature>
<dbReference type="PROSITE" id="PS50889">
    <property type="entry name" value="S4"/>
    <property type="match status" value="1"/>
</dbReference>
<dbReference type="InterPro" id="IPR006225">
    <property type="entry name" value="PsdUridine_synth_RluC/D"/>
</dbReference>
<dbReference type="PANTHER" id="PTHR21600:SF44">
    <property type="entry name" value="RIBOSOMAL LARGE SUBUNIT PSEUDOURIDINE SYNTHASE D"/>
    <property type="match status" value="1"/>
</dbReference>
<evidence type="ECO:0000256" key="5">
    <source>
        <dbReference type="RuleBase" id="RU362028"/>
    </source>
</evidence>
<keyword evidence="8" id="KW-1185">Reference proteome</keyword>
<dbReference type="Gene3D" id="3.30.2350.10">
    <property type="entry name" value="Pseudouridine synthase"/>
    <property type="match status" value="1"/>
</dbReference>
<organism evidence="7 8">
    <name type="scientific">Thiohalocapsa halophila</name>
    <dbReference type="NCBI Taxonomy" id="69359"/>
    <lineage>
        <taxon>Bacteria</taxon>
        <taxon>Pseudomonadati</taxon>
        <taxon>Pseudomonadota</taxon>
        <taxon>Gammaproteobacteria</taxon>
        <taxon>Chromatiales</taxon>
        <taxon>Chromatiaceae</taxon>
        <taxon>Thiohalocapsa</taxon>
    </lineage>
</organism>
<dbReference type="Pfam" id="PF01479">
    <property type="entry name" value="S4"/>
    <property type="match status" value="1"/>
</dbReference>
<evidence type="ECO:0000256" key="2">
    <source>
        <dbReference type="ARBA" id="ARBA00023235"/>
    </source>
</evidence>
<dbReference type="CDD" id="cd00165">
    <property type="entry name" value="S4"/>
    <property type="match status" value="1"/>
</dbReference>
<dbReference type="Gene3D" id="3.10.290.10">
    <property type="entry name" value="RNA-binding S4 domain"/>
    <property type="match status" value="1"/>
</dbReference>
<dbReference type="NCBIfam" id="TIGR00005">
    <property type="entry name" value="rluA_subfam"/>
    <property type="match status" value="1"/>
</dbReference>
<evidence type="ECO:0000313" key="7">
    <source>
        <dbReference type="EMBL" id="MBK1632314.1"/>
    </source>
</evidence>
<dbReference type="SMART" id="SM00363">
    <property type="entry name" value="S4"/>
    <property type="match status" value="1"/>
</dbReference>
<dbReference type="PANTHER" id="PTHR21600">
    <property type="entry name" value="MITOCHONDRIAL RNA PSEUDOURIDINE SYNTHASE"/>
    <property type="match status" value="1"/>
</dbReference>
<dbReference type="InterPro" id="IPR020103">
    <property type="entry name" value="PsdUridine_synth_cat_dom_sf"/>
</dbReference>
<evidence type="ECO:0000256" key="3">
    <source>
        <dbReference type="ARBA" id="ARBA00036882"/>
    </source>
</evidence>
<dbReference type="CDD" id="cd02869">
    <property type="entry name" value="PseudoU_synth_RluA_like"/>
    <property type="match status" value="1"/>
</dbReference>
<comment type="similarity">
    <text evidence="1 5">Belongs to the pseudouridine synthase RluA family.</text>
</comment>
<keyword evidence="2 5" id="KW-0413">Isomerase</keyword>
<evidence type="ECO:0000259" key="6">
    <source>
        <dbReference type="SMART" id="SM00363"/>
    </source>
</evidence>
<dbReference type="InterPro" id="IPR006224">
    <property type="entry name" value="PsdUridine_synth_RluA-like_CS"/>
</dbReference>
<accession>A0ABS1CK61</accession>
<dbReference type="InterPro" id="IPR036986">
    <property type="entry name" value="S4_RNA-bd_sf"/>
</dbReference>